<dbReference type="GO" id="GO:0051213">
    <property type="term" value="F:dioxygenase activity"/>
    <property type="evidence" value="ECO:0007669"/>
    <property type="project" value="UniProtKB-KW"/>
</dbReference>
<evidence type="ECO:0000256" key="1">
    <source>
        <dbReference type="SAM" id="MobiDB-lite"/>
    </source>
</evidence>
<keyword evidence="3" id="KW-0223">Dioxygenase</keyword>
<dbReference type="PANTHER" id="PTHR34315">
    <property type="match status" value="1"/>
</dbReference>
<evidence type="ECO:0000259" key="2">
    <source>
        <dbReference type="Pfam" id="PF00775"/>
    </source>
</evidence>
<protein>
    <submittedName>
        <fullName evidence="3">Intradiol ring-cleavage dioxygenase</fullName>
    </submittedName>
</protein>
<reference evidence="3 4" key="1">
    <citation type="submission" date="2024-09" db="EMBL/GenBank/DDBJ databases">
        <authorList>
            <person name="Sun Q."/>
            <person name="Mori K."/>
        </authorList>
    </citation>
    <scope>NUCLEOTIDE SEQUENCE [LARGE SCALE GENOMIC DNA]</scope>
    <source>
        <strain evidence="3 4">JCM 3323</strain>
    </source>
</reference>
<feature type="region of interest" description="Disordered" evidence="1">
    <location>
        <begin position="40"/>
        <end position="66"/>
    </location>
</feature>
<dbReference type="InterPro" id="IPR000627">
    <property type="entry name" value="Intradiol_dOase_C"/>
</dbReference>
<dbReference type="SUPFAM" id="SSF49482">
    <property type="entry name" value="Aromatic compound dioxygenase"/>
    <property type="match status" value="1"/>
</dbReference>
<keyword evidence="3" id="KW-0560">Oxidoreductase</keyword>
<feature type="domain" description="Intradiol ring-cleavage dioxygenases" evidence="2">
    <location>
        <begin position="116"/>
        <end position="194"/>
    </location>
</feature>
<proteinExistence type="predicted"/>
<name>A0ABV5PTN8_9ACTN</name>
<dbReference type="PANTHER" id="PTHR34315:SF1">
    <property type="entry name" value="INTRADIOL RING-CLEAVAGE DIOXYGENASES DOMAIN-CONTAINING PROTEIN-RELATED"/>
    <property type="match status" value="1"/>
</dbReference>
<dbReference type="CDD" id="cd03457">
    <property type="entry name" value="intradiol_dioxygenase_like"/>
    <property type="match status" value="1"/>
</dbReference>
<dbReference type="InterPro" id="IPR015889">
    <property type="entry name" value="Intradiol_dOase_core"/>
</dbReference>
<dbReference type="Proteomes" id="UP001589646">
    <property type="component" value="Unassembled WGS sequence"/>
</dbReference>
<dbReference type="Pfam" id="PF00775">
    <property type="entry name" value="Dioxygenase_C"/>
    <property type="match status" value="1"/>
</dbReference>
<feature type="region of interest" description="Disordered" evidence="1">
    <location>
        <begin position="82"/>
        <end position="101"/>
    </location>
</feature>
<keyword evidence="4" id="KW-1185">Reference proteome</keyword>
<dbReference type="Gene3D" id="2.60.130.10">
    <property type="entry name" value="Aromatic compound dioxygenase"/>
    <property type="match status" value="1"/>
</dbReference>
<gene>
    <name evidence="3" type="ORF">ACFFRN_08250</name>
</gene>
<dbReference type="RefSeq" id="WP_346120347.1">
    <property type="nucleotide sequence ID" value="NZ_BAAAXC010000011.1"/>
</dbReference>
<sequence length="284" mass="29088">MQHDDIFDRGLQFDISALLERRKVLGLLAGAGLATLAGCGSDSTGTASNTSSSRPPSASSSAGASASSAGASASGATCAEIPEETAGPYPGDGSNGPNILTESGVVRSDIRSSVGSASGTAEGVPLTVDLTLLDTSKDCSALSGAAVYLWQCDRDGNYSMYSESIASENYLRGVQESDGEGKLTFKSVFPACYTGRWPHIHFEVYPSLARTTSPDHKIAVSQIALPRDICEAVYATDGYSQSVHNLSQVSLDSDGIFGDGHTSQLGTVTGSVSSGLAVSLSVAV</sequence>
<evidence type="ECO:0000313" key="3">
    <source>
        <dbReference type="EMBL" id="MFB9526601.1"/>
    </source>
</evidence>
<dbReference type="EMBL" id="JBHMCE010000002">
    <property type="protein sequence ID" value="MFB9526601.1"/>
    <property type="molecule type" value="Genomic_DNA"/>
</dbReference>
<organism evidence="3 4">
    <name type="scientific">Nonomuraea roseola</name>
    <dbReference type="NCBI Taxonomy" id="46179"/>
    <lineage>
        <taxon>Bacteria</taxon>
        <taxon>Bacillati</taxon>
        <taxon>Actinomycetota</taxon>
        <taxon>Actinomycetes</taxon>
        <taxon>Streptosporangiales</taxon>
        <taxon>Streptosporangiaceae</taxon>
        <taxon>Nonomuraea</taxon>
    </lineage>
</organism>
<comment type="caution">
    <text evidence="3">The sequence shown here is derived from an EMBL/GenBank/DDBJ whole genome shotgun (WGS) entry which is preliminary data.</text>
</comment>
<accession>A0ABV5PTN8</accession>
<evidence type="ECO:0000313" key="4">
    <source>
        <dbReference type="Proteomes" id="UP001589646"/>
    </source>
</evidence>